<evidence type="ECO:0000256" key="3">
    <source>
        <dbReference type="ARBA" id="ARBA00009045"/>
    </source>
</evidence>
<keyword evidence="8" id="KW-0809">Transit peptide</keyword>
<feature type="transmembrane region" description="Helical" evidence="12">
    <location>
        <begin position="265"/>
        <end position="293"/>
    </location>
</feature>
<comment type="catalytic activity">
    <reaction evidence="1">
        <text>Cleaves type-1 transmembrane domains using a catalytic dyad composed of serine and histidine that are contributed by different transmembrane domains.</text>
        <dbReference type="EC" id="3.4.21.105"/>
    </reaction>
</comment>
<keyword evidence="10" id="KW-0496">Mitochondrion</keyword>
<reference evidence="15" key="3">
    <citation type="submission" date="2019-08" db="EMBL/GenBank/DDBJ databases">
        <authorList>
            <consortium name="Photinus pyralis genome working group"/>
            <person name="Fallon T.R."/>
            <person name="Sander Lower S.E."/>
            <person name="Weng J.-K."/>
        </authorList>
    </citation>
    <scope>NUCLEOTIDE SEQUENCE</scope>
    <source>
        <strain evidence="15">1611_PpyrPB1</strain>
        <tissue evidence="15">Whole body</tissue>
    </source>
</reference>
<evidence type="ECO:0000256" key="10">
    <source>
        <dbReference type="ARBA" id="ARBA00023128"/>
    </source>
</evidence>
<evidence type="ECO:0000256" key="6">
    <source>
        <dbReference type="ARBA" id="ARBA00022792"/>
    </source>
</evidence>
<protein>
    <recommendedName>
        <fullName evidence="4">rhomboid protease</fullName>
        <ecNumber evidence="4">3.4.21.105</ecNumber>
    </recommendedName>
</protein>
<dbReference type="FunFam" id="1.20.1540.10:FF:000005">
    <property type="entry name" value="Presenilins-associated rhomboid-like protein, mitochondrial"/>
    <property type="match status" value="1"/>
</dbReference>
<keyword evidence="16" id="KW-1185">Reference proteome</keyword>
<evidence type="ECO:0000256" key="1">
    <source>
        <dbReference type="ARBA" id="ARBA00000156"/>
    </source>
</evidence>
<feature type="transmembrane region" description="Helical" evidence="12">
    <location>
        <begin position="66"/>
        <end position="85"/>
    </location>
</feature>
<evidence type="ECO:0000256" key="11">
    <source>
        <dbReference type="ARBA" id="ARBA00023136"/>
    </source>
</evidence>
<comment type="subcellular location">
    <subcellularLocation>
        <location evidence="2">Mitochondrion inner membrane</location>
        <topology evidence="2">Multi-pass membrane protein</topology>
    </subcellularLocation>
</comment>
<comment type="similarity">
    <text evidence="3">Belongs to the peptidase S54 family.</text>
</comment>
<dbReference type="EC" id="3.4.21.105" evidence="4"/>
<dbReference type="InterPro" id="IPR022764">
    <property type="entry name" value="Peptidase_S54_rhomboid_dom"/>
</dbReference>
<dbReference type="SUPFAM" id="SSF144091">
    <property type="entry name" value="Rhomboid-like"/>
    <property type="match status" value="1"/>
</dbReference>
<evidence type="ECO:0000313" key="15">
    <source>
        <dbReference type="EMBL" id="KAB0797984.1"/>
    </source>
</evidence>
<dbReference type="EMBL" id="VVIM01000006">
    <property type="protein sequence ID" value="KAB0797984.1"/>
    <property type="molecule type" value="Genomic_DNA"/>
</dbReference>
<feature type="transmembrane region" description="Helical" evidence="12">
    <location>
        <begin position="236"/>
        <end position="253"/>
    </location>
</feature>
<dbReference type="PANTHER" id="PTHR43731:SF14">
    <property type="entry name" value="PRESENILIN-ASSOCIATED RHOMBOID-LIKE PROTEIN, MITOCHONDRIAL"/>
    <property type="match status" value="1"/>
</dbReference>
<dbReference type="InParanoid" id="A0A1Y1MNY9"/>
<reference evidence="15 16" key="2">
    <citation type="journal article" date="2018" name="Elife">
        <title>Firefly genomes illuminate parallel origins of bioluminescence in beetles.</title>
        <authorList>
            <person name="Fallon T.R."/>
            <person name="Lower S.E."/>
            <person name="Chang C.H."/>
            <person name="Bessho-Uehara M."/>
            <person name="Martin G.J."/>
            <person name="Bewick A.J."/>
            <person name="Behringer M."/>
            <person name="Debat H.J."/>
            <person name="Wong I."/>
            <person name="Day J.C."/>
            <person name="Suvorov A."/>
            <person name="Silva C.J."/>
            <person name="Stanger-Hall K.F."/>
            <person name="Hall D.W."/>
            <person name="Schmitz R.J."/>
            <person name="Nelson D.R."/>
            <person name="Lewis S.M."/>
            <person name="Shigenobu S."/>
            <person name="Bybee S.M."/>
            <person name="Larracuente A.M."/>
            <person name="Oba Y."/>
            <person name="Weng J.K."/>
        </authorList>
    </citation>
    <scope>NUCLEOTIDE SEQUENCE [LARGE SCALE GENOMIC DNA]</scope>
    <source>
        <strain evidence="15">1611_PpyrPB1</strain>
        <tissue evidence="15">Whole body</tissue>
    </source>
</reference>
<sequence length="338" mass="38375">MALSRISKFKQICREEKLFKFYTNARTFRRLNKEGKKEKFESFASPFQNVNVETSNIHVRNLWKPLGFTFAFSTACFGGAAVWQYENMRSHAVTMLKQPMGYLYRKKSEAQLKAGDWRHQCNQWWNSLTPGEKVFVPICFLNVLVFAAWRVPRLQPTMIQYFCSSPGSKIVCWPMLLSTFSHYSTFHLFANMYVLHSFSTGAVASLGKEQFLGLYLSAGVISSFSSYLYKTLMKQPGLSLGASGAIMAILGYVCTQYPDTKLGVIFLPFLTFSAGSAIKVIVGLDLAGVLLGWRIFDHAAHLGGAACGIAWSYWGNHYLWHNREPLLQYWHNLRGAIK</sequence>
<evidence type="ECO:0000256" key="8">
    <source>
        <dbReference type="ARBA" id="ARBA00022946"/>
    </source>
</evidence>
<dbReference type="AlphaFoldDB" id="A0A1Y1MNY9"/>
<gene>
    <name evidence="15" type="ORF">PPYR_08977</name>
</gene>
<dbReference type="Pfam" id="PF01694">
    <property type="entry name" value="Rhomboid"/>
    <property type="match status" value="1"/>
</dbReference>
<feature type="transmembrane region" description="Helical" evidence="12">
    <location>
        <begin position="210"/>
        <end position="229"/>
    </location>
</feature>
<evidence type="ECO:0000256" key="12">
    <source>
        <dbReference type="SAM" id="Phobius"/>
    </source>
</evidence>
<dbReference type="InterPro" id="IPR050925">
    <property type="entry name" value="Rhomboid_protease_S54"/>
</dbReference>
<feature type="domain" description="Peptidase S54 rhomboid" evidence="13">
    <location>
        <begin position="173"/>
        <end position="313"/>
    </location>
</feature>
<dbReference type="GO" id="GO:0005743">
    <property type="term" value="C:mitochondrial inner membrane"/>
    <property type="evidence" value="ECO:0007669"/>
    <property type="project" value="UniProtKB-SubCell"/>
</dbReference>
<dbReference type="OrthoDB" id="10260614at2759"/>
<dbReference type="Proteomes" id="UP000327044">
    <property type="component" value="Unassembled WGS sequence"/>
</dbReference>
<evidence type="ECO:0000256" key="9">
    <source>
        <dbReference type="ARBA" id="ARBA00022989"/>
    </source>
</evidence>
<keyword evidence="6" id="KW-0999">Mitochondrion inner membrane</keyword>
<accession>A0A1Y1MNY9</accession>
<evidence type="ECO:0000256" key="2">
    <source>
        <dbReference type="ARBA" id="ARBA00004448"/>
    </source>
</evidence>
<proteinExistence type="inferred from homology"/>
<evidence type="ECO:0000256" key="7">
    <source>
        <dbReference type="ARBA" id="ARBA00022801"/>
    </source>
</evidence>
<organism evidence="14">
    <name type="scientific">Photinus pyralis</name>
    <name type="common">Common eastern firefly</name>
    <name type="synonym">Lampyris pyralis</name>
    <dbReference type="NCBI Taxonomy" id="7054"/>
    <lineage>
        <taxon>Eukaryota</taxon>
        <taxon>Metazoa</taxon>
        <taxon>Ecdysozoa</taxon>
        <taxon>Arthropoda</taxon>
        <taxon>Hexapoda</taxon>
        <taxon>Insecta</taxon>
        <taxon>Pterygota</taxon>
        <taxon>Neoptera</taxon>
        <taxon>Endopterygota</taxon>
        <taxon>Coleoptera</taxon>
        <taxon>Polyphaga</taxon>
        <taxon>Elateriformia</taxon>
        <taxon>Elateroidea</taxon>
        <taxon>Lampyridae</taxon>
        <taxon>Lampyrinae</taxon>
        <taxon>Photinus</taxon>
    </lineage>
</organism>
<reference evidence="14" key="1">
    <citation type="journal article" date="2016" name="Sci. Rep.">
        <title>Molecular characterization of firefly nuptial gifts: a multi-omics approach sheds light on postcopulatory sexual selection.</title>
        <authorList>
            <person name="Al-Wathiqui N."/>
            <person name="Fallon T.R."/>
            <person name="South A."/>
            <person name="Weng J.K."/>
            <person name="Lewis S.M."/>
        </authorList>
    </citation>
    <scope>NUCLEOTIDE SEQUENCE</scope>
</reference>
<evidence type="ECO:0000256" key="4">
    <source>
        <dbReference type="ARBA" id="ARBA00013039"/>
    </source>
</evidence>
<dbReference type="GO" id="GO:0004252">
    <property type="term" value="F:serine-type endopeptidase activity"/>
    <property type="evidence" value="ECO:0007669"/>
    <property type="project" value="InterPro"/>
</dbReference>
<evidence type="ECO:0000259" key="13">
    <source>
        <dbReference type="Pfam" id="PF01694"/>
    </source>
</evidence>
<evidence type="ECO:0000313" key="14">
    <source>
        <dbReference type="EMBL" id="JAV87371.1"/>
    </source>
</evidence>
<dbReference type="FunCoup" id="A0A1Y1MNY9">
    <property type="interactions" value="2476"/>
</dbReference>
<keyword evidence="7" id="KW-0378">Hydrolase</keyword>
<name>A0A1Y1MNY9_PHOPY</name>
<evidence type="ECO:0000313" key="16">
    <source>
        <dbReference type="Proteomes" id="UP000327044"/>
    </source>
</evidence>
<keyword evidence="11 12" id="KW-0472">Membrane</keyword>
<evidence type="ECO:0000256" key="5">
    <source>
        <dbReference type="ARBA" id="ARBA00022692"/>
    </source>
</evidence>
<dbReference type="Gene3D" id="1.20.1540.10">
    <property type="entry name" value="Rhomboid-like"/>
    <property type="match status" value="1"/>
</dbReference>
<keyword evidence="9 12" id="KW-1133">Transmembrane helix</keyword>
<keyword evidence="5 12" id="KW-0812">Transmembrane</keyword>
<dbReference type="InterPro" id="IPR035952">
    <property type="entry name" value="Rhomboid-like_sf"/>
</dbReference>
<dbReference type="GO" id="GO:0006465">
    <property type="term" value="P:signal peptide processing"/>
    <property type="evidence" value="ECO:0007669"/>
    <property type="project" value="TreeGrafter"/>
</dbReference>
<dbReference type="PANTHER" id="PTHR43731">
    <property type="entry name" value="RHOMBOID PROTEASE"/>
    <property type="match status" value="1"/>
</dbReference>
<feature type="transmembrane region" description="Helical" evidence="12">
    <location>
        <begin position="134"/>
        <end position="151"/>
    </location>
</feature>
<dbReference type="EMBL" id="GEZM01025721">
    <property type="protein sequence ID" value="JAV87371.1"/>
    <property type="molecule type" value="Transcribed_RNA"/>
</dbReference>